<comment type="subcellular location">
    <subcellularLocation>
        <location evidence="1">Nucleus</location>
    </subcellularLocation>
</comment>
<dbReference type="GO" id="GO:0005634">
    <property type="term" value="C:nucleus"/>
    <property type="evidence" value="ECO:0007669"/>
    <property type="project" value="UniProtKB-SubCell"/>
</dbReference>
<protein>
    <recommendedName>
        <fullName evidence="3">ELYS-like domain-containing protein</fullName>
    </recommendedName>
</protein>
<reference evidence="4" key="1">
    <citation type="submission" date="2022-07" db="EMBL/GenBank/DDBJ databases">
        <title>Phylogenomic reconstructions and comparative analyses of Kickxellomycotina fungi.</title>
        <authorList>
            <person name="Reynolds N.K."/>
            <person name="Stajich J.E."/>
            <person name="Barry K."/>
            <person name="Grigoriev I.V."/>
            <person name="Crous P."/>
            <person name="Smith M.E."/>
        </authorList>
    </citation>
    <scope>NUCLEOTIDE SEQUENCE</scope>
    <source>
        <strain evidence="4">NRRL 1566</strain>
    </source>
</reference>
<organism evidence="4 5">
    <name type="scientific">Coemansia brasiliensis</name>
    <dbReference type="NCBI Taxonomy" id="2650707"/>
    <lineage>
        <taxon>Eukaryota</taxon>
        <taxon>Fungi</taxon>
        <taxon>Fungi incertae sedis</taxon>
        <taxon>Zoopagomycota</taxon>
        <taxon>Kickxellomycotina</taxon>
        <taxon>Kickxellomycetes</taxon>
        <taxon>Kickxellales</taxon>
        <taxon>Kickxellaceae</taxon>
        <taxon>Coemansia</taxon>
    </lineage>
</organism>
<evidence type="ECO:0000313" key="4">
    <source>
        <dbReference type="EMBL" id="KAJ2844793.1"/>
    </source>
</evidence>
<feature type="non-terminal residue" evidence="4">
    <location>
        <position position="673"/>
    </location>
</feature>
<evidence type="ECO:0000256" key="2">
    <source>
        <dbReference type="ARBA" id="ARBA00023242"/>
    </source>
</evidence>
<dbReference type="InterPro" id="IPR025151">
    <property type="entry name" value="ELYS_dom"/>
</dbReference>
<gene>
    <name evidence="4" type="ORF">IWW36_005042</name>
</gene>
<sequence length="673" mass="72794">MDLAASIAQLPGVASHESVCGGLALKQATADNADMCLLFRFTAHLLEVRNLAIPSLESAEALATLSTNQLHINTIEDLEISLVQPVVLNGTQHLLVFARETLSETGRLYAFNPFTLSVYRVAARVPYHVHALCLSNAILAGQGSSTEWEFAIVCFGLGAGRIMLGNLNISSDGSQLTAMKKFNVDGKHGKVLCAYAAERPDSEGRVLVVLGMESGYIAVLEYEPFAGGRITLVHTAPEAAQLGSVVRVSLAQVDSKHLILCAGHRNGIALHSVKLGTTIHVDFIVAQQTYSDGDVEDGNIADLHVLNASDGQGATIAMLSTTGSFDTMEYRGRARVNGRQSTAATVPSDNSTFVAWAFDRQTASLREVIRQDIPDATLGMHISGHGQQVEVVTPRKLLLGTTLAPQPALDLETDELAWLNASDAFVYASSVRQATLAQRKRMDGELFIDLLLHMAGTRRSAYPPRTAADQRALVARVTDSDLDPVKQQCILYYLALDTGAAALVVDKEYVEQDADASQSEVADQYVQAVRLPRHFAYLMRGYWLLDHAQVAAGIPYLADPSVVADWAFKILNCAAAEHPAAALVFLDSATALLPPRLGSQPAEAPLVMSVLLRSDLNRAFSFQRQYAAQPELRQELLAQLFEFALSANSRRIIADRLATLPFDGMEEQALAVH</sequence>
<dbReference type="OrthoDB" id="20729at2759"/>
<name>A0A9W8LY84_9FUNG</name>
<dbReference type="EMBL" id="JANBUW010000979">
    <property type="protein sequence ID" value="KAJ2844793.1"/>
    <property type="molecule type" value="Genomic_DNA"/>
</dbReference>
<feature type="domain" description="ELYS-like" evidence="3">
    <location>
        <begin position="446"/>
        <end position="670"/>
    </location>
</feature>
<accession>A0A9W8LY84</accession>
<dbReference type="AlphaFoldDB" id="A0A9W8LY84"/>
<keyword evidence="5" id="KW-1185">Reference proteome</keyword>
<evidence type="ECO:0000256" key="1">
    <source>
        <dbReference type="ARBA" id="ARBA00004123"/>
    </source>
</evidence>
<evidence type="ECO:0000259" key="3">
    <source>
        <dbReference type="Pfam" id="PF13934"/>
    </source>
</evidence>
<dbReference type="Proteomes" id="UP001139887">
    <property type="component" value="Unassembled WGS sequence"/>
</dbReference>
<proteinExistence type="predicted"/>
<comment type="caution">
    <text evidence="4">The sequence shown here is derived from an EMBL/GenBank/DDBJ whole genome shotgun (WGS) entry which is preliminary data.</text>
</comment>
<keyword evidence="2" id="KW-0539">Nucleus</keyword>
<dbReference type="Pfam" id="PF13934">
    <property type="entry name" value="ELYS"/>
    <property type="match status" value="1"/>
</dbReference>
<evidence type="ECO:0000313" key="5">
    <source>
        <dbReference type="Proteomes" id="UP001139887"/>
    </source>
</evidence>